<evidence type="ECO:0000313" key="1">
    <source>
        <dbReference type="EMBL" id="AJD54440.1"/>
    </source>
</evidence>
<evidence type="ECO:0000313" key="2">
    <source>
        <dbReference type="Proteomes" id="UP000007127"/>
    </source>
</evidence>
<dbReference type="Pfam" id="PF05869">
    <property type="entry name" value="Dam"/>
    <property type="match status" value="1"/>
</dbReference>
<organism evidence="1 2">
    <name type="scientific">Thalassospira xiamenensis M-5 = DSM 17429</name>
    <dbReference type="NCBI Taxonomy" id="1123366"/>
    <lineage>
        <taxon>Bacteria</taxon>
        <taxon>Pseudomonadati</taxon>
        <taxon>Pseudomonadota</taxon>
        <taxon>Alphaproteobacteria</taxon>
        <taxon>Rhodospirillales</taxon>
        <taxon>Thalassospiraceae</taxon>
        <taxon>Thalassospira</taxon>
    </lineage>
</organism>
<dbReference type="KEGG" id="txi:TH3_21838"/>
<dbReference type="GO" id="GO:0009007">
    <property type="term" value="F:site-specific DNA-methyltransferase (adenine-specific) activity"/>
    <property type="evidence" value="ECO:0007669"/>
    <property type="project" value="InterPro"/>
</dbReference>
<accession>A0AB72UK73</accession>
<protein>
    <recommendedName>
        <fullName evidence="3">Adenine methyltransferase</fullName>
    </recommendedName>
</protein>
<dbReference type="GO" id="GO:0009307">
    <property type="term" value="P:DNA restriction-modification system"/>
    <property type="evidence" value="ECO:0007669"/>
    <property type="project" value="InterPro"/>
</dbReference>
<dbReference type="Proteomes" id="UP000007127">
    <property type="component" value="Plasmid"/>
</dbReference>
<keyword evidence="1" id="KW-0614">Plasmid</keyword>
<dbReference type="RefSeq" id="WP_007091039.1">
    <property type="nucleotide sequence ID" value="NZ_CP004389.1"/>
</dbReference>
<dbReference type="InterPro" id="IPR008593">
    <property type="entry name" value="Dam_MeTrfase"/>
</dbReference>
<reference evidence="1 2" key="1">
    <citation type="journal article" date="2012" name="J. Bacteriol.">
        <title>Genome sequence of Thalassospira xiamenensis type strain M-5.</title>
        <authorList>
            <person name="Lai Q."/>
            <person name="Shao Z."/>
        </authorList>
    </citation>
    <scope>NUCLEOTIDE SEQUENCE [LARGE SCALE GENOMIC DNA]</scope>
    <source>
        <strain evidence="1 2">M-5</strain>
    </source>
</reference>
<sequence length="249" mass="28108">MSKRSKGMGGHQSARANKDEWLTPPALLHALGEFDLDPCAPIKRPWNTAKTHYTVLDDGLRMPWFRRVFLNAPYGNALWLWMERLAKHGTGTALLFARTETKGFSKWVWDEATAILFLKGRLHFHHVNGDRAPRNAGAPSVLAAYGQYDADMLIDSGLEGQFVPLRVPRIFAIAWNPAHQSWREIIDQFTQGEGGTVSVAKLYELVRGHPKTGSNKHWKAKVRQTLQRGPFTPLGEGRWKANTCQPCEK</sequence>
<dbReference type="GO" id="GO:0003677">
    <property type="term" value="F:DNA binding"/>
    <property type="evidence" value="ECO:0007669"/>
    <property type="project" value="InterPro"/>
</dbReference>
<gene>
    <name evidence="1" type="ORF">TH3_21838</name>
</gene>
<name>A0AB72UK73_9PROT</name>
<dbReference type="AlphaFoldDB" id="A0AB72UK73"/>
<geneLocation type="plasmid" evidence="2"/>
<dbReference type="EMBL" id="CP004389">
    <property type="protein sequence ID" value="AJD54440.1"/>
    <property type="molecule type" value="Genomic_DNA"/>
</dbReference>
<evidence type="ECO:0008006" key="3">
    <source>
        <dbReference type="Google" id="ProtNLM"/>
    </source>
</evidence>
<proteinExistence type="predicted"/>
<dbReference type="GeneID" id="31930004"/>